<dbReference type="InterPro" id="IPR023753">
    <property type="entry name" value="FAD/NAD-binding_dom"/>
</dbReference>
<dbReference type="GO" id="GO:0005739">
    <property type="term" value="C:mitochondrion"/>
    <property type="evidence" value="ECO:0007669"/>
    <property type="project" value="TreeGrafter"/>
</dbReference>
<dbReference type="SUPFAM" id="SSF51905">
    <property type="entry name" value="FAD/NAD(P)-binding domain"/>
    <property type="match status" value="2"/>
</dbReference>
<evidence type="ECO:0000256" key="4">
    <source>
        <dbReference type="ARBA" id="ARBA00022827"/>
    </source>
</evidence>
<dbReference type="AlphaFoldDB" id="A0A9W9RK61"/>
<keyword evidence="10" id="KW-1133">Transmembrane helix</keyword>
<evidence type="ECO:0000256" key="8">
    <source>
        <dbReference type="ARBA" id="ARBA00047599"/>
    </source>
</evidence>
<evidence type="ECO:0000256" key="7">
    <source>
        <dbReference type="ARBA" id="ARBA00023027"/>
    </source>
</evidence>
<dbReference type="EMBL" id="JAPZBT010000004">
    <property type="protein sequence ID" value="KAJ5360349.1"/>
    <property type="molecule type" value="Genomic_DNA"/>
</dbReference>
<feature type="domain" description="External alternative NADH-ubiquinone oxidoreductase-like C-terminal" evidence="12">
    <location>
        <begin position="473"/>
        <end position="537"/>
    </location>
</feature>
<dbReference type="PANTHER" id="PTHR43706">
    <property type="entry name" value="NADH DEHYDROGENASE"/>
    <property type="match status" value="1"/>
</dbReference>
<comment type="catalytic activity">
    <reaction evidence="9">
        <text>a ubiquinone + NADH + H(+) = a ubiquinol + NAD(+)</text>
        <dbReference type="Rhea" id="RHEA:23152"/>
        <dbReference type="Rhea" id="RHEA-COMP:9565"/>
        <dbReference type="Rhea" id="RHEA-COMP:9566"/>
        <dbReference type="ChEBI" id="CHEBI:15378"/>
        <dbReference type="ChEBI" id="CHEBI:16389"/>
        <dbReference type="ChEBI" id="CHEBI:17976"/>
        <dbReference type="ChEBI" id="CHEBI:57540"/>
        <dbReference type="ChEBI" id="CHEBI:57945"/>
    </reaction>
</comment>
<keyword evidence="3" id="KW-0285">Flavoprotein</keyword>
<accession>A0A9W9RK61</accession>
<gene>
    <name evidence="13" type="ORF">N7517_009540</name>
</gene>
<evidence type="ECO:0000313" key="14">
    <source>
        <dbReference type="Proteomes" id="UP001147752"/>
    </source>
</evidence>
<dbReference type="InterPro" id="IPR045024">
    <property type="entry name" value="NDH-2"/>
</dbReference>
<dbReference type="RefSeq" id="XP_056575835.1">
    <property type="nucleotide sequence ID" value="XM_056727263.1"/>
</dbReference>
<name>A0A9W9RK61_9EURO</name>
<evidence type="ECO:0000259" key="12">
    <source>
        <dbReference type="Pfam" id="PF22366"/>
    </source>
</evidence>
<keyword evidence="6" id="KW-0560">Oxidoreductase</keyword>
<dbReference type="OrthoDB" id="3244603at2759"/>
<comment type="caution">
    <text evidence="13">The sequence shown here is derived from an EMBL/GenBank/DDBJ whole genome shotgun (WGS) entry which is preliminary data.</text>
</comment>
<organism evidence="13 14">
    <name type="scientific">Penicillium concentricum</name>
    <dbReference type="NCBI Taxonomy" id="293559"/>
    <lineage>
        <taxon>Eukaryota</taxon>
        <taxon>Fungi</taxon>
        <taxon>Dikarya</taxon>
        <taxon>Ascomycota</taxon>
        <taxon>Pezizomycotina</taxon>
        <taxon>Eurotiomycetes</taxon>
        <taxon>Eurotiomycetidae</taxon>
        <taxon>Eurotiales</taxon>
        <taxon>Aspergillaceae</taxon>
        <taxon>Penicillium</taxon>
    </lineage>
</organism>
<evidence type="ECO:0000256" key="6">
    <source>
        <dbReference type="ARBA" id="ARBA00023002"/>
    </source>
</evidence>
<reference evidence="13" key="1">
    <citation type="submission" date="2022-12" db="EMBL/GenBank/DDBJ databases">
        <authorList>
            <person name="Petersen C."/>
        </authorList>
    </citation>
    <scope>NUCLEOTIDE SEQUENCE</scope>
    <source>
        <strain evidence="13">IBT 3081</strain>
    </source>
</reference>
<evidence type="ECO:0000256" key="3">
    <source>
        <dbReference type="ARBA" id="ARBA00022630"/>
    </source>
</evidence>
<dbReference type="Proteomes" id="UP001147752">
    <property type="component" value="Unassembled WGS sequence"/>
</dbReference>
<evidence type="ECO:0000256" key="2">
    <source>
        <dbReference type="ARBA" id="ARBA00012637"/>
    </source>
</evidence>
<dbReference type="GO" id="GO:0050136">
    <property type="term" value="F:NADH dehydrogenase (quinone) (non-electrogenic) activity"/>
    <property type="evidence" value="ECO:0007669"/>
    <property type="project" value="UniProtKB-EC"/>
</dbReference>
<dbReference type="InterPro" id="IPR036188">
    <property type="entry name" value="FAD/NAD-bd_sf"/>
</dbReference>
<keyword evidence="4" id="KW-0274">FAD</keyword>
<comment type="similarity">
    <text evidence="1">Belongs to the NADH dehydrogenase family.</text>
</comment>
<dbReference type="Pfam" id="PF07992">
    <property type="entry name" value="Pyr_redox_2"/>
    <property type="match status" value="1"/>
</dbReference>
<dbReference type="Pfam" id="PF22366">
    <property type="entry name" value="NDH2_C"/>
    <property type="match status" value="1"/>
</dbReference>
<dbReference type="PANTHER" id="PTHR43706:SF47">
    <property type="entry name" value="EXTERNAL NADH-UBIQUINONE OXIDOREDUCTASE 1, MITOCHONDRIAL-RELATED"/>
    <property type="match status" value="1"/>
</dbReference>
<dbReference type="Gene3D" id="3.50.50.100">
    <property type="match status" value="1"/>
</dbReference>
<dbReference type="GeneID" id="81466446"/>
<evidence type="ECO:0000256" key="10">
    <source>
        <dbReference type="SAM" id="Phobius"/>
    </source>
</evidence>
<dbReference type="EC" id="1.6.5.9" evidence="2"/>
<keyword evidence="10" id="KW-0812">Transmembrane</keyword>
<evidence type="ECO:0000313" key="13">
    <source>
        <dbReference type="EMBL" id="KAJ5360349.1"/>
    </source>
</evidence>
<evidence type="ECO:0000259" key="11">
    <source>
        <dbReference type="Pfam" id="PF07992"/>
    </source>
</evidence>
<feature type="transmembrane region" description="Helical" evidence="10">
    <location>
        <begin position="66"/>
        <end position="83"/>
    </location>
</feature>
<keyword evidence="10" id="KW-0472">Membrane</keyword>
<dbReference type="InterPro" id="IPR054585">
    <property type="entry name" value="NDH2-like_C"/>
</dbReference>
<evidence type="ECO:0000256" key="1">
    <source>
        <dbReference type="ARBA" id="ARBA00005272"/>
    </source>
</evidence>
<reference evidence="13" key="2">
    <citation type="journal article" date="2023" name="IMA Fungus">
        <title>Comparative genomic study of the Penicillium genus elucidates a diverse pangenome and 15 lateral gene transfer events.</title>
        <authorList>
            <person name="Petersen C."/>
            <person name="Sorensen T."/>
            <person name="Nielsen M.R."/>
            <person name="Sondergaard T.E."/>
            <person name="Sorensen J.L."/>
            <person name="Fitzpatrick D.A."/>
            <person name="Frisvad J.C."/>
            <person name="Nielsen K.L."/>
        </authorList>
    </citation>
    <scope>NUCLEOTIDE SEQUENCE</scope>
    <source>
        <strain evidence="13">IBT 3081</strain>
    </source>
</reference>
<proteinExistence type="inferred from homology"/>
<protein>
    <recommendedName>
        <fullName evidence="2">NADH:ubiquinone reductase (non-electrogenic)</fullName>
        <ecNumber evidence="2">1.6.5.9</ecNumber>
    </recommendedName>
</protein>
<comment type="catalytic activity">
    <reaction evidence="8">
        <text>a quinone + NADH + H(+) = a quinol + NAD(+)</text>
        <dbReference type="Rhea" id="RHEA:46160"/>
        <dbReference type="ChEBI" id="CHEBI:15378"/>
        <dbReference type="ChEBI" id="CHEBI:24646"/>
        <dbReference type="ChEBI" id="CHEBI:57540"/>
        <dbReference type="ChEBI" id="CHEBI:57945"/>
        <dbReference type="ChEBI" id="CHEBI:132124"/>
        <dbReference type="EC" id="1.6.5.9"/>
    </reaction>
</comment>
<keyword evidence="5" id="KW-0809">Transit peptide</keyword>
<feature type="domain" description="FAD/NAD(P)-binding" evidence="11">
    <location>
        <begin position="100"/>
        <end position="431"/>
    </location>
</feature>
<dbReference type="PRINTS" id="PR00368">
    <property type="entry name" value="FADPNR"/>
</dbReference>
<keyword evidence="7" id="KW-0520">NAD</keyword>
<keyword evidence="14" id="KW-1185">Reference proteome</keyword>
<evidence type="ECO:0000256" key="5">
    <source>
        <dbReference type="ARBA" id="ARBA00022946"/>
    </source>
</evidence>
<sequence>MTMFSRFSVRRVLNSEIIRSCRLNKQPLLSQVTRRALSLKHHGDPTPAVGTTTRVRNQSFGNTKRIALVSLIGGFSIAVYNIYHLNNPREQLQPDPSKKTLVILGTGWGSTSLLKEIDSSNYNVVVISSRNYFLFTPLLPSCVTGLLDTRSLMEPIRNILRHKTTAVKFYDAEATNIDYEKRVVHFKSDSTDASAAEIPFDLLVVGVGAENATFGIAGVKEHACFLKETKDAEKIHRKVMARVEQADFKGQGQEEIKRLLHMVVVGGGPTGIETAAELQDFFKDDLKKCVPELADKLKVTLIEALPTVLPMFSKKLINLTESTFQEENIVIRKRTMVKSVSDTEIEVECRELDGTVRKEVIPYGVLIWAGGNAVRPIVRDFMGQFPGQSTAHRGLVVDDYLRVKGASGVWALGDCTQTNFAPTAQVASQQGVFLGKHLNAIATAKNHSFGNIAGDVGQPLLGSKAAKAFDYIHQGSLAYIGNERAIADIPLLGMNIASGGQWTFLFWRLAYVKMCLSVRNRYFVMGDWLRVQLFGRDISSQ</sequence>
<evidence type="ECO:0000256" key="9">
    <source>
        <dbReference type="ARBA" id="ARBA00049010"/>
    </source>
</evidence>